<dbReference type="EMBL" id="MN956836">
    <property type="protein sequence ID" value="QTX14690.1"/>
    <property type="molecule type" value="Genomic_DNA"/>
</dbReference>
<sequence length="104" mass="12104">MFSKVHQRIHDMGKKNVAVSGWCVFEFSFVNPCLKKYWQGISEYFIHAHQDTNKNNDHQPLIITGSYFQLTGNAYQTGYKRLNHLQHSESSRVFLSVNMQHTGV</sequence>
<geneLocation type="plasmid" evidence="1">
    <name>p17-15-vir-like</name>
</geneLocation>
<keyword evidence="1" id="KW-0614">Plasmid</keyword>
<name>A0A8B0SVB7_KLEPN</name>
<accession>A0A8B0SVB7</accession>
<reference evidence="1" key="1">
    <citation type="submission" date="2020-01" db="EMBL/GenBank/DDBJ databases">
        <authorList>
            <person name="Qin S."/>
        </authorList>
    </citation>
    <scope>NUCLEOTIDE SEQUENCE</scope>
    <source>
        <strain evidence="1">CVir17-16-YZ6g</strain>
        <plasmid evidence="1">p17-15-vir-like</plasmid>
    </source>
</reference>
<proteinExistence type="predicted"/>
<dbReference type="AlphaFoldDB" id="A0A8B0SVB7"/>
<evidence type="ECO:0000313" key="1">
    <source>
        <dbReference type="EMBL" id="QTX14690.1"/>
    </source>
</evidence>
<protein>
    <submittedName>
        <fullName evidence="1">Uncharacterized protein</fullName>
    </submittedName>
</protein>
<organism evidence="1">
    <name type="scientific">Klebsiella pneumoniae</name>
    <dbReference type="NCBI Taxonomy" id="573"/>
    <lineage>
        <taxon>Bacteria</taxon>
        <taxon>Pseudomonadati</taxon>
        <taxon>Pseudomonadota</taxon>
        <taxon>Gammaproteobacteria</taxon>
        <taxon>Enterobacterales</taxon>
        <taxon>Enterobacteriaceae</taxon>
        <taxon>Klebsiella/Raoultella group</taxon>
        <taxon>Klebsiella</taxon>
        <taxon>Klebsiella pneumoniae complex</taxon>
    </lineage>
</organism>